<proteinExistence type="predicted"/>
<reference evidence="1" key="1">
    <citation type="submission" date="2021-02" db="EMBL/GenBank/DDBJ databases">
        <title>Natronogracilivirga saccharolytica gen. nov. sp. nov. a new anaerobic, haloalkiliphilic carbohydrate-fermenting bacterium from soda lake and proposing of Cyclonatronumiaceae fam. nov. in the phylum Balneolaeota.</title>
        <authorList>
            <person name="Zhilina T.N."/>
            <person name="Sorokin D.Y."/>
            <person name="Zavarzina D.G."/>
            <person name="Toshchakov S.V."/>
            <person name="Kublanov I.V."/>
        </authorList>
    </citation>
    <scope>NUCLEOTIDE SEQUENCE</scope>
    <source>
        <strain evidence="1">Z-1702</strain>
    </source>
</reference>
<gene>
    <name evidence="1" type="ORF">NATSA_06695</name>
</gene>
<dbReference type="AlphaFoldDB" id="A0A8J7RQX8"/>
<keyword evidence="2" id="KW-1185">Reference proteome</keyword>
<organism evidence="1 2">
    <name type="scientific">Natronogracilivirga saccharolytica</name>
    <dbReference type="NCBI Taxonomy" id="2812953"/>
    <lineage>
        <taxon>Bacteria</taxon>
        <taxon>Pseudomonadati</taxon>
        <taxon>Balneolota</taxon>
        <taxon>Balneolia</taxon>
        <taxon>Balneolales</taxon>
        <taxon>Cyclonatronaceae</taxon>
        <taxon>Natronogracilivirga</taxon>
    </lineage>
</organism>
<comment type="caution">
    <text evidence="1">The sequence shown here is derived from an EMBL/GenBank/DDBJ whole genome shotgun (WGS) entry which is preliminary data.</text>
</comment>
<name>A0A8J7RQX8_9BACT</name>
<evidence type="ECO:0000313" key="2">
    <source>
        <dbReference type="Proteomes" id="UP000673975"/>
    </source>
</evidence>
<protein>
    <submittedName>
        <fullName evidence="1">Uncharacterized protein</fullName>
    </submittedName>
</protein>
<dbReference type="RefSeq" id="WP_210511245.1">
    <property type="nucleotide sequence ID" value="NZ_JAFIDN010000004.1"/>
</dbReference>
<sequence length="215" mass="24969">MNYPIFSSLVNQIETRLASRSVHVDQFRLWNEEKINATGLEIGMDLSDSSRTVKRVVVNLDWDKFREANLAKNLPGMEKHPLLKTDTFTKSNVSPYIDVETIWHIDEQVLYDRLDSAVGNRRIEAASQWMEFINKELSIVLNDGNLITRWHVDIEGDIHGRYVTDMSLISYMQYHLDQFSSLNDIHAYLEQNIQLIFQRTGKIIRIASRTVEKAA</sequence>
<dbReference type="EMBL" id="JAFIDN010000004">
    <property type="protein sequence ID" value="MBP3192344.1"/>
    <property type="molecule type" value="Genomic_DNA"/>
</dbReference>
<accession>A0A8J7RQX8</accession>
<dbReference type="Proteomes" id="UP000673975">
    <property type="component" value="Unassembled WGS sequence"/>
</dbReference>
<evidence type="ECO:0000313" key="1">
    <source>
        <dbReference type="EMBL" id="MBP3192344.1"/>
    </source>
</evidence>